<dbReference type="GO" id="GO:0003887">
    <property type="term" value="F:DNA-directed DNA polymerase activity"/>
    <property type="evidence" value="ECO:0007669"/>
    <property type="project" value="UniProtKB-EC"/>
</dbReference>
<keyword evidence="3 12" id="KW-0808">Transferase</keyword>
<name>A0ABV6HUM9_9PAST</name>
<comment type="catalytic activity">
    <reaction evidence="8">
        <text>DNA(n) + a 2'-deoxyribonucleoside 5'-triphosphate = DNA(n+1) + diphosphate</text>
        <dbReference type="Rhea" id="RHEA:22508"/>
        <dbReference type="Rhea" id="RHEA-COMP:17339"/>
        <dbReference type="Rhea" id="RHEA-COMP:17340"/>
        <dbReference type="ChEBI" id="CHEBI:33019"/>
        <dbReference type="ChEBI" id="CHEBI:61560"/>
        <dbReference type="ChEBI" id="CHEBI:173112"/>
        <dbReference type="EC" id="2.7.7.7"/>
    </reaction>
</comment>
<keyword evidence="13" id="KW-1185">Reference proteome</keyword>
<evidence type="ECO:0000256" key="6">
    <source>
        <dbReference type="ARBA" id="ARBA00022932"/>
    </source>
</evidence>
<dbReference type="Pfam" id="PF06144">
    <property type="entry name" value="DNA_pol3_delta"/>
    <property type="match status" value="1"/>
</dbReference>
<evidence type="ECO:0000313" key="13">
    <source>
        <dbReference type="Proteomes" id="UP001589769"/>
    </source>
</evidence>
<feature type="domain" description="DNA polymerase III delta N-terminal" evidence="10">
    <location>
        <begin position="22"/>
        <end position="132"/>
    </location>
</feature>
<evidence type="ECO:0000256" key="8">
    <source>
        <dbReference type="ARBA" id="ARBA00049244"/>
    </source>
</evidence>
<dbReference type="Pfam" id="PF14840">
    <property type="entry name" value="DNA_pol3_delt_C"/>
    <property type="match status" value="1"/>
</dbReference>
<dbReference type="Gene3D" id="1.20.272.10">
    <property type="match status" value="1"/>
</dbReference>
<dbReference type="InterPro" id="IPR032780">
    <property type="entry name" value="DNA_pol3_delt_C"/>
</dbReference>
<dbReference type="InterPro" id="IPR027417">
    <property type="entry name" value="P-loop_NTPase"/>
</dbReference>
<evidence type="ECO:0000256" key="2">
    <source>
        <dbReference type="ARBA" id="ARBA00017703"/>
    </source>
</evidence>
<protein>
    <recommendedName>
        <fullName evidence="2 9">DNA polymerase III subunit delta</fullName>
        <ecNumber evidence="1 9">2.7.7.7</ecNumber>
    </recommendedName>
</protein>
<dbReference type="Proteomes" id="UP001589769">
    <property type="component" value="Unassembled WGS sequence"/>
</dbReference>
<dbReference type="NCBIfam" id="TIGR01128">
    <property type="entry name" value="holA"/>
    <property type="match status" value="1"/>
</dbReference>
<dbReference type="SUPFAM" id="SSF52540">
    <property type="entry name" value="P-loop containing nucleoside triphosphate hydrolases"/>
    <property type="match status" value="1"/>
</dbReference>
<dbReference type="Gene3D" id="3.40.50.300">
    <property type="entry name" value="P-loop containing nucleotide triphosphate hydrolases"/>
    <property type="match status" value="1"/>
</dbReference>
<organism evidence="12 13">
    <name type="scientific">Gallibacterium melopsittaci</name>
    <dbReference type="NCBI Taxonomy" id="516063"/>
    <lineage>
        <taxon>Bacteria</taxon>
        <taxon>Pseudomonadati</taxon>
        <taxon>Pseudomonadota</taxon>
        <taxon>Gammaproteobacteria</taxon>
        <taxon>Pasteurellales</taxon>
        <taxon>Pasteurellaceae</taxon>
        <taxon>Gallibacterium</taxon>
    </lineage>
</organism>
<feature type="domain" description="DNA polymerase III subunit delta C-terminal" evidence="11">
    <location>
        <begin position="215"/>
        <end position="344"/>
    </location>
</feature>
<evidence type="ECO:0000256" key="3">
    <source>
        <dbReference type="ARBA" id="ARBA00022679"/>
    </source>
</evidence>
<evidence type="ECO:0000256" key="9">
    <source>
        <dbReference type="NCBIfam" id="TIGR01128"/>
    </source>
</evidence>
<evidence type="ECO:0000256" key="4">
    <source>
        <dbReference type="ARBA" id="ARBA00022695"/>
    </source>
</evidence>
<dbReference type="InterPro" id="IPR005790">
    <property type="entry name" value="DNA_polIII_delta"/>
</dbReference>
<keyword evidence="5" id="KW-0235">DNA replication</keyword>
<dbReference type="SUPFAM" id="SSF48019">
    <property type="entry name" value="post-AAA+ oligomerization domain-like"/>
    <property type="match status" value="1"/>
</dbReference>
<dbReference type="EC" id="2.7.7.7" evidence="1 9"/>
<keyword evidence="6" id="KW-0239">DNA-directed DNA polymerase</keyword>
<keyword evidence="4 12" id="KW-0548">Nucleotidyltransferase</keyword>
<gene>
    <name evidence="12" type="primary">holA</name>
    <name evidence="12" type="ORF">ACFFHT_03315</name>
</gene>
<proteinExistence type="inferred from homology"/>
<comment type="caution">
    <text evidence="12">The sequence shown here is derived from an EMBL/GenBank/DDBJ whole genome shotgun (WGS) entry which is preliminary data.</text>
</comment>
<comment type="similarity">
    <text evidence="7">Belongs to the DNA polymerase HolA subunit family.</text>
</comment>
<evidence type="ECO:0000256" key="5">
    <source>
        <dbReference type="ARBA" id="ARBA00022705"/>
    </source>
</evidence>
<dbReference type="PANTHER" id="PTHR34388:SF1">
    <property type="entry name" value="DNA POLYMERASE III SUBUNIT DELTA"/>
    <property type="match status" value="1"/>
</dbReference>
<dbReference type="PANTHER" id="PTHR34388">
    <property type="entry name" value="DNA POLYMERASE III SUBUNIT DELTA"/>
    <property type="match status" value="1"/>
</dbReference>
<dbReference type="CDD" id="cd18138">
    <property type="entry name" value="HLD_clamp_pol_III_delta"/>
    <property type="match status" value="1"/>
</dbReference>
<evidence type="ECO:0000313" key="12">
    <source>
        <dbReference type="EMBL" id="MFC0322595.1"/>
    </source>
</evidence>
<dbReference type="InterPro" id="IPR008921">
    <property type="entry name" value="DNA_pol3_clamp-load_cplx_C"/>
</dbReference>
<dbReference type="InterPro" id="IPR010372">
    <property type="entry name" value="DNA_pol3_delta_N"/>
</dbReference>
<evidence type="ECO:0000256" key="7">
    <source>
        <dbReference type="ARBA" id="ARBA00034754"/>
    </source>
</evidence>
<dbReference type="RefSeq" id="WP_382373459.1">
    <property type="nucleotide sequence ID" value="NZ_JBHLWA010000013.1"/>
</dbReference>
<evidence type="ECO:0000259" key="10">
    <source>
        <dbReference type="Pfam" id="PF06144"/>
    </source>
</evidence>
<evidence type="ECO:0000256" key="1">
    <source>
        <dbReference type="ARBA" id="ARBA00012417"/>
    </source>
</evidence>
<sequence>MSVRIFANKLSYSLQQQAYLGYLLVGQDPLLLEESKATIFAFSKQQGVEQKQEISIDTTTDWSQLFNEFQTFGLFSSKQIFFLNLPENLTTTLQQYLQQLVLLLHPDTLVVFQLTKLTPAIEKQSWFTALMQLPILQINCQTPTIEQLPQWIQQRANAMSIELEPAAIELLAYNYENNLAALKQVLQLMQLLYPEQLITQLNASQCIEQSAVFTPYQWVDAILQGKKYRAVRILEQLENEGDVQPVVLLRILQKELFLLLQLGSEPQAKISNKQQPLTMHGLKDRFDQLRIWKNRRLLYSTAIQRLTYQQLYHLIHQFAALEKELKQNSEVNAWQRLQEISIMMAE</sequence>
<reference evidence="12 13" key="1">
    <citation type="submission" date="2024-09" db="EMBL/GenBank/DDBJ databases">
        <authorList>
            <person name="Sun Q."/>
            <person name="Mori K."/>
        </authorList>
    </citation>
    <scope>NUCLEOTIDE SEQUENCE [LARGE SCALE GENOMIC DNA]</scope>
    <source>
        <strain evidence="12 13">CCM 7538</strain>
    </source>
</reference>
<dbReference type="Gene3D" id="1.10.8.60">
    <property type="match status" value="1"/>
</dbReference>
<dbReference type="EMBL" id="JBHLWA010000013">
    <property type="protein sequence ID" value="MFC0322595.1"/>
    <property type="molecule type" value="Genomic_DNA"/>
</dbReference>
<evidence type="ECO:0000259" key="11">
    <source>
        <dbReference type="Pfam" id="PF14840"/>
    </source>
</evidence>
<accession>A0ABV6HUM9</accession>